<name>A0A562T730_CHIJA</name>
<protein>
    <submittedName>
        <fullName evidence="8">4Fe-4S dicluster protein</fullName>
    </submittedName>
</protein>
<keyword evidence="9" id="KW-1185">Reference proteome</keyword>
<proteinExistence type="predicted"/>
<evidence type="ECO:0000313" key="9">
    <source>
        <dbReference type="Proteomes" id="UP000316778"/>
    </source>
</evidence>
<keyword evidence="5" id="KW-0411">Iron-sulfur</keyword>
<dbReference type="GO" id="GO:0016491">
    <property type="term" value="F:oxidoreductase activity"/>
    <property type="evidence" value="ECO:0007669"/>
    <property type="project" value="UniProtKB-KW"/>
</dbReference>
<dbReference type="AlphaFoldDB" id="A0A562T730"/>
<dbReference type="SUPFAM" id="SSF46548">
    <property type="entry name" value="alpha-helical ferredoxin"/>
    <property type="match status" value="1"/>
</dbReference>
<keyword evidence="1" id="KW-0004">4Fe-4S</keyword>
<evidence type="ECO:0000256" key="3">
    <source>
        <dbReference type="ARBA" id="ARBA00023002"/>
    </source>
</evidence>
<dbReference type="SUPFAM" id="SSF103501">
    <property type="entry name" value="Respiratory nitrate reductase 1 gamma chain"/>
    <property type="match status" value="1"/>
</dbReference>
<keyword evidence="6" id="KW-0812">Transmembrane</keyword>
<keyword evidence="4" id="KW-0408">Iron</keyword>
<dbReference type="RefSeq" id="WP_145714810.1">
    <property type="nucleotide sequence ID" value="NZ_BAAAFY010000001.1"/>
</dbReference>
<feature type="transmembrane region" description="Helical" evidence="6">
    <location>
        <begin position="109"/>
        <end position="130"/>
    </location>
</feature>
<dbReference type="InterPro" id="IPR051460">
    <property type="entry name" value="HdrC_iron-sulfur_subunit"/>
</dbReference>
<dbReference type="PANTHER" id="PTHR43255">
    <property type="entry name" value="IRON-SULFUR-BINDING OXIDOREDUCTASE FADF-RELATED-RELATED"/>
    <property type="match status" value="1"/>
</dbReference>
<dbReference type="PANTHER" id="PTHR43255:SF1">
    <property type="entry name" value="IRON-SULFUR-BINDING OXIDOREDUCTASE FADF-RELATED"/>
    <property type="match status" value="1"/>
</dbReference>
<evidence type="ECO:0000256" key="1">
    <source>
        <dbReference type="ARBA" id="ARBA00022485"/>
    </source>
</evidence>
<feature type="domain" description="4Fe-4S ferredoxin-type" evidence="7">
    <location>
        <begin position="298"/>
        <end position="329"/>
    </location>
</feature>
<dbReference type="InterPro" id="IPR017896">
    <property type="entry name" value="4Fe4S_Fe-S-bd"/>
</dbReference>
<reference evidence="8 9" key="1">
    <citation type="journal article" date="2013" name="Stand. Genomic Sci.">
        <title>Genomic Encyclopedia of Type Strains, Phase I: The one thousand microbial genomes (KMG-I) project.</title>
        <authorList>
            <person name="Kyrpides N.C."/>
            <person name="Woyke T."/>
            <person name="Eisen J.A."/>
            <person name="Garrity G."/>
            <person name="Lilburn T.G."/>
            <person name="Beck B.J."/>
            <person name="Whitman W.B."/>
            <person name="Hugenholtz P."/>
            <person name="Klenk H.P."/>
        </authorList>
    </citation>
    <scope>NUCLEOTIDE SEQUENCE [LARGE SCALE GENOMIC DNA]</scope>
    <source>
        <strain evidence="8 9">DSM 13484</strain>
    </source>
</reference>
<organism evidence="8 9">
    <name type="scientific">Chitinophaga japonensis</name>
    <name type="common">Flexibacter japonensis</name>
    <dbReference type="NCBI Taxonomy" id="104662"/>
    <lineage>
        <taxon>Bacteria</taxon>
        <taxon>Pseudomonadati</taxon>
        <taxon>Bacteroidota</taxon>
        <taxon>Chitinophagia</taxon>
        <taxon>Chitinophagales</taxon>
        <taxon>Chitinophagaceae</taxon>
        <taxon>Chitinophaga</taxon>
    </lineage>
</organism>
<evidence type="ECO:0000256" key="6">
    <source>
        <dbReference type="SAM" id="Phobius"/>
    </source>
</evidence>
<dbReference type="GO" id="GO:0046872">
    <property type="term" value="F:metal ion binding"/>
    <property type="evidence" value="ECO:0007669"/>
    <property type="project" value="UniProtKB-KW"/>
</dbReference>
<evidence type="ECO:0000313" key="8">
    <source>
        <dbReference type="EMBL" id="TWI88896.1"/>
    </source>
</evidence>
<dbReference type="Pfam" id="PF13187">
    <property type="entry name" value="Fer4_9"/>
    <property type="match status" value="1"/>
</dbReference>
<sequence>MHLLQQLLFIIVLVAAVYLFARKVRDIRRNILLGRDITPAGTPAERWRNTLLFALGQKTMFRKPLVGVLHFFVYAGFIIINIEILEIILDGALSTHRLFAPVLGGLYPVLIGCFEILAVLVILGCAIFLVRRNLLKIRRFTGHDLDGWPRSDANYILITEIALMLLFLTMNASDQVLQSRGEEHYIATGSFWISGLLTPLLDGMSNSSLMVLERACWWLHILGVLAFLNYLPYSKHLHIVLAFPNTYYTDVRPKGKMENMPSVQREVQLMLQPEQAGSEPPADGIPKFGAKDVPDLTWKNLLDAYSCTECGRCTAACPANITGKKLSPRKIMMETRDRAEEIGRIIKQQGKFEEDGKTLLHAHITTEELWACTTCNACVEECPVGINPLHIILQLRRYLVMEESNAPAEWNMMFSNIENNMAPWKFSPDDRDGWVVGS</sequence>
<keyword evidence="2" id="KW-0479">Metal-binding</keyword>
<dbReference type="Gene3D" id="1.20.950.20">
    <property type="entry name" value="Transmembrane di-heme cytochromes, Chain C"/>
    <property type="match status" value="1"/>
</dbReference>
<dbReference type="Gene3D" id="1.10.1060.10">
    <property type="entry name" value="Alpha-helical ferredoxin"/>
    <property type="match status" value="1"/>
</dbReference>
<dbReference type="OrthoDB" id="9769677at2"/>
<feature type="transmembrane region" description="Helical" evidence="6">
    <location>
        <begin position="65"/>
        <end position="89"/>
    </location>
</feature>
<evidence type="ECO:0000259" key="7">
    <source>
        <dbReference type="PROSITE" id="PS51379"/>
    </source>
</evidence>
<dbReference type="PROSITE" id="PS00198">
    <property type="entry name" value="4FE4S_FER_1"/>
    <property type="match status" value="1"/>
</dbReference>
<dbReference type="InterPro" id="IPR009051">
    <property type="entry name" value="Helical_ferredxn"/>
</dbReference>
<evidence type="ECO:0000256" key="5">
    <source>
        <dbReference type="ARBA" id="ARBA00023014"/>
    </source>
</evidence>
<gene>
    <name evidence="8" type="ORF">LX66_2985</name>
</gene>
<keyword evidence="6" id="KW-1133">Transmembrane helix</keyword>
<feature type="domain" description="4Fe-4S ferredoxin-type" evidence="7">
    <location>
        <begin position="362"/>
        <end position="392"/>
    </location>
</feature>
<dbReference type="InterPro" id="IPR017900">
    <property type="entry name" value="4Fe4S_Fe_S_CS"/>
</dbReference>
<evidence type="ECO:0000256" key="2">
    <source>
        <dbReference type="ARBA" id="ARBA00022723"/>
    </source>
</evidence>
<evidence type="ECO:0000256" key="4">
    <source>
        <dbReference type="ARBA" id="ARBA00023004"/>
    </source>
</evidence>
<dbReference type="GO" id="GO:0051539">
    <property type="term" value="F:4 iron, 4 sulfur cluster binding"/>
    <property type="evidence" value="ECO:0007669"/>
    <property type="project" value="UniProtKB-KW"/>
</dbReference>
<dbReference type="PROSITE" id="PS51379">
    <property type="entry name" value="4FE4S_FER_2"/>
    <property type="match status" value="2"/>
</dbReference>
<comment type="caution">
    <text evidence="8">The sequence shown here is derived from an EMBL/GenBank/DDBJ whole genome shotgun (WGS) entry which is preliminary data.</text>
</comment>
<feature type="transmembrane region" description="Helical" evidence="6">
    <location>
        <begin position="215"/>
        <end position="233"/>
    </location>
</feature>
<keyword evidence="6" id="KW-0472">Membrane</keyword>
<dbReference type="InterPro" id="IPR036197">
    <property type="entry name" value="NarG-like_sf"/>
</dbReference>
<keyword evidence="3" id="KW-0560">Oxidoreductase</keyword>
<accession>A0A562T730</accession>
<feature type="transmembrane region" description="Helical" evidence="6">
    <location>
        <begin position="6"/>
        <end position="21"/>
    </location>
</feature>
<dbReference type="Proteomes" id="UP000316778">
    <property type="component" value="Unassembled WGS sequence"/>
</dbReference>
<dbReference type="EMBL" id="VLLG01000003">
    <property type="protein sequence ID" value="TWI88896.1"/>
    <property type="molecule type" value="Genomic_DNA"/>
</dbReference>
<dbReference type="GO" id="GO:0005886">
    <property type="term" value="C:plasma membrane"/>
    <property type="evidence" value="ECO:0007669"/>
    <property type="project" value="TreeGrafter"/>
</dbReference>